<sequence length="72" mass="8199">MINKKKQVRSRVAEGMIVKEARFLLYVHPGANLDDSRVAEQLGLLVLNNWRLSNNFCRFVITDDGKVLQDGP</sequence>
<evidence type="ECO:0000313" key="1">
    <source>
        <dbReference type="EMBL" id="OGY40684.1"/>
    </source>
</evidence>
<name>A0A1G1XL94_9BACT</name>
<protein>
    <submittedName>
        <fullName evidence="1">Uncharacterized protein</fullName>
    </submittedName>
</protein>
<proteinExistence type="predicted"/>
<dbReference type="EMBL" id="MHHY01000006">
    <property type="protein sequence ID" value="OGY40684.1"/>
    <property type="molecule type" value="Genomic_DNA"/>
</dbReference>
<gene>
    <name evidence="1" type="ORF">A2570_00945</name>
</gene>
<reference evidence="1 2" key="1">
    <citation type="journal article" date="2016" name="Nat. Commun.">
        <title>Thousands of microbial genomes shed light on interconnected biogeochemical processes in an aquifer system.</title>
        <authorList>
            <person name="Anantharaman K."/>
            <person name="Brown C.T."/>
            <person name="Hug L.A."/>
            <person name="Sharon I."/>
            <person name="Castelle C.J."/>
            <person name="Probst A.J."/>
            <person name="Thomas B.C."/>
            <person name="Singh A."/>
            <person name="Wilkins M.J."/>
            <person name="Karaoz U."/>
            <person name="Brodie E.L."/>
            <person name="Williams K.H."/>
            <person name="Hubbard S.S."/>
            <person name="Banfield J.F."/>
        </authorList>
    </citation>
    <scope>NUCLEOTIDE SEQUENCE [LARGE SCALE GENOMIC DNA]</scope>
</reference>
<comment type="caution">
    <text evidence="1">The sequence shown here is derived from an EMBL/GenBank/DDBJ whole genome shotgun (WGS) entry which is preliminary data.</text>
</comment>
<dbReference type="Proteomes" id="UP000178570">
    <property type="component" value="Unassembled WGS sequence"/>
</dbReference>
<evidence type="ECO:0000313" key="2">
    <source>
        <dbReference type="Proteomes" id="UP000178570"/>
    </source>
</evidence>
<organism evidence="1 2">
    <name type="scientific">Candidatus Brennerbacteria bacterium RIFOXYD1_FULL_41_16</name>
    <dbReference type="NCBI Taxonomy" id="1797529"/>
    <lineage>
        <taxon>Bacteria</taxon>
        <taxon>Candidatus Brenneribacteriota</taxon>
    </lineage>
</organism>
<dbReference type="AlphaFoldDB" id="A0A1G1XL94"/>
<accession>A0A1G1XL94</accession>